<organism evidence="1 2">
    <name type="scientific">Sorghum bicolor</name>
    <name type="common">Sorghum</name>
    <name type="synonym">Sorghum vulgare</name>
    <dbReference type="NCBI Taxonomy" id="4558"/>
    <lineage>
        <taxon>Eukaryota</taxon>
        <taxon>Viridiplantae</taxon>
        <taxon>Streptophyta</taxon>
        <taxon>Embryophyta</taxon>
        <taxon>Tracheophyta</taxon>
        <taxon>Spermatophyta</taxon>
        <taxon>Magnoliopsida</taxon>
        <taxon>Liliopsida</taxon>
        <taxon>Poales</taxon>
        <taxon>Poaceae</taxon>
        <taxon>PACMAD clade</taxon>
        <taxon>Panicoideae</taxon>
        <taxon>Andropogonodae</taxon>
        <taxon>Andropogoneae</taxon>
        <taxon>Sorghinae</taxon>
        <taxon>Sorghum</taxon>
    </lineage>
</organism>
<name>A0A1B6P8B4_SORBI</name>
<reference evidence="1 2" key="1">
    <citation type="journal article" date="2009" name="Nature">
        <title>The Sorghum bicolor genome and the diversification of grasses.</title>
        <authorList>
            <person name="Paterson A.H."/>
            <person name="Bowers J.E."/>
            <person name="Bruggmann R."/>
            <person name="Dubchak I."/>
            <person name="Grimwood J."/>
            <person name="Gundlach H."/>
            <person name="Haberer G."/>
            <person name="Hellsten U."/>
            <person name="Mitros T."/>
            <person name="Poliakov A."/>
            <person name="Schmutz J."/>
            <person name="Spannagl M."/>
            <person name="Tang H."/>
            <person name="Wang X."/>
            <person name="Wicker T."/>
            <person name="Bharti A.K."/>
            <person name="Chapman J."/>
            <person name="Feltus F.A."/>
            <person name="Gowik U."/>
            <person name="Grigoriev I.V."/>
            <person name="Lyons E."/>
            <person name="Maher C.A."/>
            <person name="Martis M."/>
            <person name="Narechania A."/>
            <person name="Otillar R.P."/>
            <person name="Penning B.W."/>
            <person name="Salamov A.A."/>
            <person name="Wang Y."/>
            <person name="Zhang L."/>
            <person name="Carpita N.C."/>
            <person name="Freeling M."/>
            <person name="Gingle A.R."/>
            <person name="Hash C.T."/>
            <person name="Keller B."/>
            <person name="Klein P."/>
            <person name="Kresovich S."/>
            <person name="McCann M.C."/>
            <person name="Ming R."/>
            <person name="Peterson D.G."/>
            <person name="Mehboob-ur-Rahman"/>
            <person name="Ware D."/>
            <person name="Westhoff P."/>
            <person name="Mayer K.F."/>
            <person name="Messing J."/>
            <person name="Rokhsar D.S."/>
        </authorList>
    </citation>
    <scope>NUCLEOTIDE SEQUENCE [LARGE SCALE GENOMIC DNA]</scope>
    <source>
        <strain evidence="2">cv. BTx623</strain>
    </source>
</reference>
<dbReference type="ExpressionAtlas" id="A0A1B6P8B4">
    <property type="expression patterns" value="differential"/>
</dbReference>
<sequence length="125" mass="13769">MSTSLRLQSCTPRLFFFSRKDQPVDSLVVINRFLGHATEATASPRVLGFSMRACAPRPRARVLGFSIRACNAALCVRPDTRINKPRGWSASTCHFHSAQRSKTTSGRGRATLPGSNNSFVMINDN</sequence>
<dbReference type="Gramene" id="KXG21934">
    <property type="protein sequence ID" value="KXG21934"/>
    <property type="gene ID" value="SORBI_3009G128200"/>
</dbReference>
<dbReference type="EMBL" id="CM000768">
    <property type="protein sequence ID" value="KXG21934.1"/>
    <property type="molecule type" value="Genomic_DNA"/>
</dbReference>
<gene>
    <name evidence="1" type="ORF">SORBI_3009G128200</name>
</gene>
<protein>
    <submittedName>
        <fullName evidence="1">Uncharacterized protein</fullName>
    </submittedName>
</protein>
<dbReference type="AlphaFoldDB" id="A0A1B6P8B4"/>
<accession>A0A1B6P8B4</accession>
<reference evidence="2" key="2">
    <citation type="journal article" date="2018" name="Plant J.">
        <title>The Sorghum bicolor reference genome: improved assembly, gene annotations, a transcriptome atlas, and signatures of genome organization.</title>
        <authorList>
            <person name="McCormick R.F."/>
            <person name="Truong S.K."/>
            <person name="Sreedasyam A."/>
            <person name="Jenkins J."/>
            <person name="Shu S."/>
            <person name="Sims D."/>
            <person name="Kennedy M."/>
            <person name="Amirebrahimi M."/>
            <person name="Weers B.D."/>
            <person name="McKinley B."/>
            <person name="Mattison A."/>
            <person name="Morishige D.T."/>
            <person name="Grimwood J."/>
            <person name="Schmutz J."/>
            <person name="Mullet J.E."/>
        </authorList>
    </citation>
    <scope>NUCLEOTIDE SEQUENCE [LARGE SCALE GENOMIC DNA]</scope>
    <source>
        <strain evidence="2">cv. BTx623</strain>
    </source>
</reference>
<dbReference type="Proteomes" id="UP000000768">
    <property type="component" value="Chromosome 9"/>
</dbReference>
<evidence type="ECO:0000313" key="2">
    <source>
        <dbReference type="Proteomes" id="UP000000768"/>
    </source>
</evidence>
<keyword evidence="2" id="KW-1185">Reference proteome</keyword>
<proteinExistence type="predicted"/>
<evidence type="ECO:0000313" key="1">
    <source>
        <dbReference type="EMBL" id="KXG21934.1"/>
    </source>
</evidence>